<reference evidence="2 3" key="1">
    <citation type="submission" date="2024-02" db="EMBL/GenBank/DDBJ databases">
        <authorList>
            <person name="Vignale AGUSTIN F."/>
            <person name="Sosa J E."/>
            <person name="Modenutti C."/>
        </authorList>
    </citation>
    <scope>NUCLEOTIDE SEQUENCE [LARGE SCALE GENOMIC DNA]</scope>
</reference>
<dbReference type="Proteomes" id="UP001642360">
    <property type="component" value="Unassembled WGS sequence"/>
</dbReference>
<comment type="caution">
    <text evidence="2">The sequence shown here is derived from an EMBL/GenBank/DDBJ whole genome shotgun (WGS) entry which is preliminary data.</text>
</comment>
<evidence type="ECO:0000313" key="3">
    <source>
        <dbReference type="Proteomes" id="UP001642360"/>
    </source>
</evidence>
<dbReference type="AlphaFoldDB" id="A0ABC8QQN9"/>
<name>A0ABC8QQN9_9AQUA</name>
<gene>
    <name evidence="2" type="ORF">ILEXP_LOCUS1952</name>
</gene>
<feature type="region of interest" description="Disordered" evidence="1">
    <location>
        <begin position="29"/>
        <end position="57"/>
    </location>
</feature>
<protein>
    <submittedName>
        <fullName evidence="2">Uncharacterized protein</fullName>
    </submittedName>
</protein>
<feature type="compositionally biased region" description="Basic and acidic residues" evidence="1">
    <location>
        <begin position="30"/>
        <end position="42"/>
    </location>
</feature>
<proteinExistence type="predicted"/>
<organism evidence="2 3">
    <name type="scientific">Ilex paraguariensis</name>
    <name type="common">yerba mate</name>
    <dbReference type="NCBI Taxonomy" id="185542"/>
    <lineage>
        <taxon>Eukaryota</taxon>
        <taxon>Viridiplantae</taxon>
        <taxon>Streptophyta</taxon>
        <taxon>Embryophyta</taxon>
        <taxon>Tracheophyta</taxon>
        <taxon>Spermatophyta</taxon>
        <taxon>Magnoliopsida</taxon>
        <taxon>eudicotyledons</taxon>
        <taxon>Gunneridae</taxon>
        <taxon>Pentapetalae</taxon>
        <taxon>asterids</taxon>
        <taxon>campanulids</taxon>
        <taxon>Aquifoliales</taxon>
        <taxon>Aquifoliaceae</taxon>
        <taxon>Ilex</taxon>
    </lineage>
</organism>
<evidence type="ECO:0000256" key="1">
    <source>
        <dbReference type="SAM" id="MobiDB-lite"/>
    </source>
</evidence>
<accession>A0ABC8QQN9</accession>
<evidence type="ECO:0000313" key="2">
    <source>
        <dbReference type="EMBL" id="CAK9135029.1"/>
    </source>
</evidence>
<dbReference type="EMBL" id="CAUOFW020000687">
    <property type="protein sequence ID" value="CAK9135029.1"/>
    <property type="molecule type" value="Genomic_DNA"/>
</dbReference>
<keyword evidence="3" id="KW-1185">Reference proteome</keyword>
<sequence length="158" mass="18140">MRIDEEPWKQLQVDTDALEISHPGQVKILPTHECKSSRDHSTPRSCDANEEDSDDEDLRKYVQLRASKSLMRSGSHGKMQTLWCVCTATEGYNEKKILYKGKTLRGTLMGTADKKKKLVNQCHRKRSAFKVYELAWVDSLSALYGVMMTLLYDLVQVR</sequence>